<evidence type="ECO:0000313" key="2">
    <source>
        <dbReference type="Proteomes" id="UP000183926"/>
    </source>
</evidence>
<evidence type="ECO:0000313" key="1">
    <source>
        <dbReference type="EMBL" id="SFU76260.1"/>
    </source>
</evidence>
<dbReference type="Proteomes" id="UP000183926">
    <property type="component" value="Unassembled WGS sequence"/>
</dbReference>
<organism evidence="1 2">
    <name type="scientific">Nitrosomonas eutropha</name>
    <dbReference type="NCBI Taxonomy" id="916"/>
    <lineage>
        <taxon>Bacteria</taxon>
        <taxon>Pseudomonadati</taxon>
        <taxon>Pseudomonadota</taxon>
        <taxon>Betaproteobacteria</taxon>
        <taxon>Nitrosomonadales</taxon>
        <taxon>Nitrosomonadaceae</taxon>
        <taxon>Nitrosomonas</taxon>
    </lineage>
</organism>
<name>A0A1I7ITL8_9PROT</name>
<gene>
    <name evidence="1" type="ORF">SAMN05216339_1116</name>
</gene>
<dbReference type="EMBL" id="FPBL01000011">
    <property type="protein sequence ID" value="SFU76260.1"/>
    <property type="molecule type" value="Genomic_DNA"/>
</dbReference>
<protein>
    <submittedName>
        <fullName evidence="1">Uncharacterized protein</fullName>
    </submittedName>
</protein>
<dbReference type="AlphaFoldDB" id="A0A1I7ITL8"/>
<reference evidence="1 2" key="1">
    <citation type="submission" date="2016-10" db="EMBL/GenBank/DDBJ databases">
        <authorList>
            <person name="de Groot N.N."/>
        </authorList>
    </citation>
    <scope>NUCLEOTIDE SEQUENCE [LARGE SCALE GENOMIC DNA]</scope>
    <source>
        <strain evidence="1 2">Nm24</strain>
    </source>
</reference>
<sequence>MWLLAVARKRRRSCLRWRARPSSCGWASHLITKGASLGPGQATSKIDRTKLKLAQLIEAQPGLLQREMVQIMGVSLNGISRALMAMEVTRTSKPSARQPPLSARNTCCATGERTSRGAHWCTWMKPALCPQQPSLAWLGTQGAEDPWPAKQPAKTPHQPHWRLSRSPADCAHAAARVAIIWVRQKNVKDFSVAVIASLAMLSLVRLLPDETFWCEYAHQQIGTVLCSSCFTVINPDSACHTARREKR</sequence>
<accession>A0A1I7ITL8</accession>
<proteinExistence type="predicted"/>